<accession>A0A060SWK9</accession>
<feature type="compositionally biased region" description="Basic and acidic residues" evidence="2">
    <location>
        <begin position="365"/>
        <end position="391"/>
    </location>
</feature>
<feature type="compositionally biased region" description="Low complexity" evidence="2">
    <location>
        <begin position="50"/>
        <end position="81"/>
    </location>
</feature>
<evidence type="ECO:0000256" key="1">
    <source>
        <dbReference type="ARBA" id="ARBA00023054"/>
    </source>
</evidence>
<dbReference type="Pfam" id="PF00789">
    <property type="entry name" value="UBX"/>
    <property type="match status" value="1"/>
</dbReference>
<sequence length="526" mass="59369">MEGLAPEQAQGLERFKEITNWSASDSEAVSLLQAANWNVETAVMLHFEGPDAPSSAPDARPDANSVSSASSANVANASRSSIGGNSSQRQPTSLLEELEQEALNQDFNQEIAPRVNPNPPVYAPRAQGGFSIIQAVIMAPISVGYRIFNTVLYFLSWLFPFLPRLTGYYPANRHATRVSSRGLHSDPQTIASRFIQSFEERYGQNDIPFFRGGYTQALELAKTELKYLIVILQSDEHDLTNEFNRKVMLDPRVVAFFKRPDIVVWGGNVKESEAYQVATGLEVTKFPFGAVIAPSPKSPTSPVLVMTVLCKLRGEMNAGAFISTIEEKMETHQPKLLALVLDKQERELSRRLREEQDSAYQKSLAADRERETKAREEKERQEKEERDRLQLEQDRDQWKKWKAQEVYNKLKRAEGTEDKKARISIRLLSGERVVQSFSADDTVEDVYGFVECYDLIKGWAEDDKDQDREPPANYVHEYGFELVSPMPRKVLDPGSTIIKQEKALWPNGSLIVELQDDSDDNDDNDG</sequence>
<dbReference type="PROSITE" id="PS50033">
    <property type="entry name" value="UBX"/>
    <property type="match status" value="1"/>
</dbReference>
<feature type="compositionally biased region" description="Polar residues" evidence="2">
    <location>
        <begin position="82"/>
        <end position="93"/>
    </location>
</feature>
<protein>
    <submittedName>
        <fullName evidence="4">ARAD1A02134p</fullName>
    </submittedName>
</protein>
<dbReference type="GO" id="GO:0005783">
    <property type="term" value="C:endoplasmic reticulum"/>
    <property type="evidence" value="ECO:0007669"/>
    <property type="project" value="TreeGrafter"/>
</dbReference>
<name>A0A060SWK9_BLAAD</name>
<dbReference type="Gene3D" id="3.40.30.10">
    <property type="entry name" value="Glutaredoxin"/>
    <property type="match status" value="1"/>
</dbReference>
<dbReference type="PANTHER" id="PTHR23322:SF1">
    <property type="entry name" value="FAS-ASSOCIATED FACTOR 2"/>
    <property type="match status" value="1"/>
</dbReference>
<dbReference type="SMART" id="SM00166">
    <property type="entry name" value="UBX"/>
    <property type="match status" value="1"/>
</dbReference>
<dbReference type="EMBL" id="HG937691">
    <property type="protein sequence ID" value="CDP33118.1"/>
    <property type="molecule type" value="Genomic_DNA"/>
</dbReference>
<dbReference type="SUPFAM" id="SSF46934">
    <property type="entry name" value="UBA-like"/>
    <property type="match status" value="1"/>
</dbReference>
<dbReference type="PANTHER" id="PTHR23322">
    <property type="entry name" value="FAS-ASSOCIATED PROTEIN"/>
    <property type="match status" value="1"/>
</dbReference>
<dbReference type="InterPro" id="IPR050730">
    <property type="entry name" value="UBX_domain-protein"/>
</dbReference>
<dbReference type="InterPro" id="IPR036249">
    <property type="entry name" value="Thioredoxin-like_sf"/>
</dbReference>
<dbReference type="PhylomeDB" id="A0A060SWK9"/>
<dbReference type="InterPro" id="IPR009060">
    <property type="entry name" value="UBA-like_sf"/>
</dbReference>
<dbReference type="SUPFAM" id="SSF54236">
    <property type="entry name" value="Ubiquitin-like"/>
    <property type="match status" value="1"/>
</dbReference>
<feature type="region of interest" description="Disordered" evidence="2">
    <location>
        <begin position="351"/>
        <end position="391"/>
    </location>
</feature>
<gene>
    <name evidence="4" type="ORF">GNLVRS02_ARAD1A02134g</name>
</gene>
<feature type="region of interest" description="Disordered" evidence="2">
    <location>
        <begin position="49"/>
        <end position="93"/>
    </location>
</feature>
<dbReference type="GO" id="GO:0036503">
    <property type="term" value="P:ERAD pathway"/>
    <property type="evidence" value="ECO:0007669"/>
    <property type="project" value="TreeGrafter"/>
</dbReference>
<dbReference type="GO" id="GO:0043130">
    <property type="term" value="F:ubiquitin binding"/>
    <property type="evidence" value="ECO:0007669"/>
    <property type="project" value="TreeGrafter"/>
</dbReference>
<reference evidence="4" key="2">
    <citation type="submission" date="2014-06" db="EMBL/GenBank/DDBJ databases">
        <title>The complete genome of Blastobotrys (Arxula) adeninivorans LS3 - a yeast of biotechnological interest.</title>
        <authorList>
            <person name="Kunze G."/>
            <person name="Gaillardin C."/>
            <person name="Czernicka M."/>
            <person name="Durrens P."/>
            <person name="Martin T."/>
            <person name="Boer E."/>
            <person name="Gabaldon T."/>
            <person name="Cruz J."/>
            <person name="Talla E."/>
            <person name="Marck C."/>
            <person name="Goffeau A."/>
            <person name="Barbe V."/>
            <person name="Baret P."/>
            <person name="Baronian K."/>
            <person name="Beier S."/>
            <person name="Bleykasten C."/>
            <person name="Bode R."/>
            <person name="Casaregola S."/>
            <person name="Despons L."/>
            <person name="Fairhead C."/>
            <person name="Giersberg M."/>
            <person name="Gierski P."/>
            <person name="Hahnel U."/>
            <person name="Hartmann A."/>
            <person name="Jankowska D."/>
            <person name="Jubin C."/>
            <person name="Jung P."/>
            <person name="Lafontaine I."/>
            <person name="Leh-Louis V."/>
            <person name="Lemaire M."/>
            <person name="Marcet-Houben M."/>
            <person name="Mascher M."/>
            <person name="Morel G."/>
            <person name="Richard G.-F."/>
            <person name="Riechen J."/>
            <person name="Sacerdot C."/>
            <person name="Sarkar A."/>
            <person name="Savel G."/>
            <person name="Schacherer J."/>
            <person name="Sherman D."/>
            <person name="Straub M.-L."/>
            <person name="Stein N."/>
            <person name="Thierry A."/>
            <person name="Trautwein-Schult A."/>
            <person name="Westhof E."/>
            <person name="Worch S."/>
            <person name="Dujon B."/>
            <person name="Souciet J.-L."/>
            <person name="Wincker P."/>
            <person name="Scholz U."/>
            <person name="Neuveglise N."/>
        </authorList>
    </citation>
    <scope>NUCLEOTIDE SEQUENCE</scope>
    <source>
        <strain evidence="4">LS3</strain>
    </source>
</reference>
<dbReference type="AlphaFoldDB" id="A0A060SWK9"/>
<dbReference type="Gene3D" id="1.10.8.10">
    <property type="entry name" value="DNA helicase RuvA subunit, C-terminal domain"/>
    <property type="match status" value="1"/>
</dbReference>
<dbReference type="InterPro" id="IPR006577">
    <property type="entry name" value="UAS"/>
</dbReference>
<evidence type="ECO:0000256" key="2">
    <source>
        <dbReference type="SAM" id="MobiDB-lite"/>
    </source>
</evidence>
<dbReference type="Pfam" id="PF14555">
    <property type="entry name" value="UBA_4"/>
    <property type="match status" value="1"/>
</dbReference>
<organism evidence="4">
    <name type="scientific">Blastobotrys adeninivorans</name>
    <name type="common">Yeast</name>
    <name type="synonym">Arxula adeninivorans</name>
    <dbReference type="NCBI Taxonomy" id="409370"/>
    <lineage>
        <taxon>Eukaryota</taxon>
        <taxon>Fungi</taxon>
        <taxon>Dikarya</taxon>
        <taxon>Ascomycota</taxon>
        <taxon>Saccharomycotina</taxon>
        <taxon>Dipodascomycetes</taxon>
        <taxon>Dipodascales</taxon>
        <taxon>Trichomonascaceae</taxon>
        <taxon>Blastobotrys</taxon>
    </lineage>
</organism>
<dbReference type="Gene3D" id="3.10.20.90">
    <property type="entry name" value="Phosphatidylinositol 3-kinase Catalytic Subunit, Chain A, domain 1"/>
    <property type="match status" value="1"/>
</dbReference>
<keyword evidence="1" id="KW-0175">Coiled coil</keyword>
<evidence type="ECO:0000313" key="4">
    <source>
        <dbReference type="EMBL" id="CDP33118.1"/>
    </source>
</evidence>
<reference evidence="4" key="1">
    <citation type="submission" date="2014-02" db="EMBL/GenBank/DDBJ databases">
        <authorList>
            <person name="Genoscope - CEA"/>
        </authorList>
    </citation>
    <scope>NUCLEOTIDE SEQUENCE</scope>
    <source>
        <strain evidence="4">LS3</strain>
    </source>
</reference>
<dbReference type="InterPro" id="IPR029071">
    <property type="entry name" value="Ubiquitin-like_domsf"/>
</dbReference>
<dbReference type="SUPFAM" id="SSF52833">
    <property type="entry name" value="Thioredoxin-like"/>
    <property type="match status" value="1"/>
</dbReference>
<dbReference type="CDD" id="cd01767">
    <property type="entry name" value="UBX"/>
    <property type="match status" value="1"/>
</dbReference>
<dbReference type="CDD" id="cd14273">
    <property type="entry name" value="UBA_TAP-C_like"/>
    <property type="match status" value="1"/>
</dbReference>
<evidence type="ECO:0000259" key="3">
    <source>
        <dbReference type="PROSITE" id="PS50033"/>
    </source>
</evidence>
<dbReference type="SMART" id="SM00594">
    <property type="entry name" value="UAS"/>
    <property type="match status" value="1"/>
</dbReference>
<proteinExistence type="predicted"/>
<dbReference type="InterPro" id="IPR001012">
    <property type="entry name" value="UBX_dom"/>
</dbReference>
<feature type="domain" description="UBX" evidence="3">
    <location>
        <begin position="416"/>
        <end position="504"/>
    </location>
</feature>